<dbReference type="AlphaFoldDB" id="A0A290QCA9"/>
<dbReference type="Proteomes" id="UP000217265">
    <property type="component" value="Chromosome"/>
</dbReference>
<dbReference type="GO" id="GO:0016788">
    <property type="term" value="F:hydrolase activity, acting on ester bonds"/>
    <property type="evidence" value="ECO:0007669"/>
    <property type="project" value="InterPro"/>
</dbReference>
<dbReference type="Gene3D" id="1.10.575.10">
    <property type="entry name" value="P1 Nuclease"/>
    <property type="match status" value="1"/>
</dbReference>
<organism evidence="2 3">
    <name type="scientific">Nibricoccus aquaticus</name>
    <dbReference type="NCBI Taxonomy" id="2576891"/>
    <lineage>
        <taxon>Bacteria</taxon>
        <taxon>Pseudomonadati</taxon>
        <taxon>Verrucomicrobiota</taxon>
        <taxon>Opitutia</taxon>
        <taxon>Opitutales</taxon>
        <taxon>Opitutaceae</taxon>
        <taxon>Nibricoccus</taxon>
    </lineage>
</organism>
<sequence length="344" mass="38151">MRPPALLAIAVLALASAARLLAWDYEGHRAVNLTALASLPTNFPAFVKAPAARERIAFLAGEPDRWRNVPQDLPLKHAGSGDHFIDFEDFAPLGLTPDTVSDLRYIFTSQIFLARAAHPERFPSIDPEKNKDRTRELIGYLPWTIAESYARLKSAFSYLKAYEEAGGTPDEIANAHANIIYLMGVMGHYVGDGAQPLHTTKYYNGWFGENPHGFTIDRKFHSWIDGGFLGKSGGLNLTQLEQQVKPALRLSTVVGPTARDPIFDHAMNYLVAQFAFVEPLYALEKAGKLKSENPESKEGKTFLETQIVSAGHMLGSLWLTAWQEAPPDTYLRAQLLTRQSKSAK</sequence>
<dbReference type="SUPFAM" id="SSF48537">
    <property type="entry name" value="Phospholipase C/P1 nuclease"/>
    <property type="match status" value="1"/>
</dbReference>
<dbReference type="OrthoDB" id="188210at2"/>
<gene>
    <name evidence="2" type="ORF">CMV30_13175</name>
</gene>
<dbReference type="InterPro" id="IPR008947">
    <property type="entry name" value="PLipase_C/P1_nuclease_dom_sf"/>
</dbReference>
<feature type="chain" id="PRO_5012741877" description="Nuclease" evidence="1">
    <location>
        <begin position="23"/>
        <end position="344"/>
    </location>
</feature>
<protein>
    <recommendedName>
        <fullName evidence="4">Nuclease</fullName>
    </recommendedName>
</protein>
<evidence type="ECO:0000313" key="3">
    <source>
        <dbReference type="Proteomes" id="UP000217265"/>
    </source>
</evidence>
<evidence type="ECO:0008006" key="4">
    <source>
        <dbReference type="Google" id="ProtNLM"/>
    </source>
</evidence>
<dbReference type="KEGG" id="vbh:CMV30_13175"/>
<keyword evidence="3" id="KW-1185">Reference proteome</keyword>
<evidence type="ECO:0000256" key="1">
    <source>
        <dbReference type="SAM" id="SignalP"/>
    </source>
</evidence>
<evidence type="ECO:0000313" key="2">
    <source>
        <dbReference type="EMBL" id="ATC64840.1"/>
    </source>
</evidence>
<dbReference type="EMBL" id="CP023344">
    <property type="protein sequence ID" value="ATC64840.1"/>
    <property type="molecule type" value="Genomic_DNA"/>
</dbReference>
<proteinExistence type="predicted"/>
<accession>A0A290QCA9</accession>
<keyword evidence="1" id="KW-0732">Signal</keyword>
<feature type="signal peptide" evidence="1">
    <location>
        <begin position="1"/>
        <end position="22"/>
    </location>
</feature>
<name>A0A290QCA9_9BACT</name>
<reference evidence="2 3" key="1">
    <citation type="submission" date="2017-09" db="EMBL/GenBank/DDBJ databases">
        <title>Complete genome sequence of Verrucomicrobial strain HZ-65, isolated from freshwater.</title>
        <authorList>
            <person name="Choi A."/>
        </authorList>
    </citation>
    <scope>NUCLEOTIDE SEQUENCE [LARGE SCALE GENOMIC DNA]</scope>
    <source>
        <strain evidence="2 3">HZ-65</strain>
    </source>
</reference>
<dbReference type="RefSeq" id="WP_096056471.1">
    <property type="nucleotide sequence ID" value="NZ_CP023344.1"/>
</dbReference>